<name>A0A1W2BUM7_9FIRM</name>
<evidence type="ECO:0000313" key="1">
    <source>
        <dbReference type="EMBL" id="SMC76683.1"/>
    </source>
</evidence>
<reference evidence="1 2" key="1">
    <citation type="submission" date="2017-04" db="EMBL/GenBank/DDBJ databases">
        <authorList>
            <person name="Afonso C.L."/>
            <person name="Miller P.J."/>
            <person name="Scott M.A."/>
            <person name="Spackman E."/>
            <person name="Goraichik I."/>
            <person name="Dimitrov K.M."/>
            <person name="Suarez D.L."/>
            <person name="Swayne D.E."/>
        </authorList>
    </citation>
    <scope>NUCLEOTIDE SEQUENCE [LARGE SCALE GENOMIC DNA]</scope>
    <source>
        <strain evidence="1 2">DSM 5090</strain>
    </source>
</reference>
<organism evidence="1 2">
    <name type="scientific">Sporomusa malonica</name>
    <dbReference type="NCBI Taxonomy" id="112901"/>
    <lineage>
        <taxon>Bacteria</taxon>
        <taxon>Bacillati</taxon>
        <taxon>Bacillota</taxon>
        <taxon>Negativicutes</taxon>
        <taxon>Selenomonadales</taxon>
        <taxon>Sporomusaceae</taxon>
        <taxon>Sporomusa</taxon>
    </lineage>
</organism>
<proteinExistence type="predicted"/>
<dbReference type="Proteomes" id="UP000192738">
    <property type="component" value="Unassembled WGS sequence"/>
</dbReference>
<dbReference type="AlphaFoldDB" id="A0A1W2BUM7"/>
<evidence type="ECO:0000313" key="2">
    <source>
        <dbReference type="Proteomes" id="UP000192738"/>
    </source>
</evidence>
<keyword evidence="2" id="KW-1185">Reference proteome</keyword>
<dbReference type="STRING" id="112901.SAMN04488500_108175"/>
<sequence length="39" mass="4240">MIEKGHNYKENTACAEPLAKAEADVALIQEKVILSIGKI</sequence>
<protein>
    <submittedName>
        <fullName evidence="1">Uncharacterized protein</fullName>
    </submittedName>
</protein>
<gene>
    <name evidence="1" type="ORF">SAMN04488500_108175</name>
</gene>
<dbReference type="EMBL" id="FWXI01000008">
    <property type="protein sequence ID" value="SMC76683.1"/>
    <property type="molecule type" value="Genomic_DNA"/>
</dbReference>
<accession>A0A1W2BUM7</accession>